<dbReference type="RefSeq" id="WP_378253211.1">
    <property type="nucleotide sequence ID" value="NZ_JBHSJV010000001.1"/>
</dbReference>
<reference evidence="2" key="1">
    <citation type="journal article" date="2019" name="Int. J. Syst. Evol. Microbiol.">
        <title>The Global Catalogue of Microorganisms (GCM) 10K type strain sequencing project: providing services to taxonomists for standard genome sequencing and annotation.</title>
        <authorList>
            <consortium name="The Broad Institute Genomics Platform"/>
            <consortium name="The Broad Institute Genome Sequencing Center for Infectious Disease"/>
            <person name="Wu L."/>
            <person name="Ma J."/>
        </authorList>
    </citation>
    <scope>NUCLEOTIDE SEQUENCE [LARGE SCALE GENOMIC DNA]</scope>
    <source>
        <strain evidence="2">KCTC 42423</strain>
    </source>
</reference>
<organism evidence="1 2">
    <name type="scientific">Aquimarina hainanensis</name>
    <dbReference type="NCBI Taxonomy" id="1578017"/>
    <lineage>
        <taxon>Bacteria</taxon>
        <taxon>Pseudomonadati</taxon>
        <taxon>Bacteroidota</taxon>
        <taxon>Flavobacteriia</taxon>
        <taxon>Flavobacteriales</taxon>
        <taxon>Flavobacteriaceae</taxon>
        <taxon>Aquimarina</taxon>
    </lineage>
</organism>
<name>A0ABW5N679_9FLAO</name>
<dbReference type="Proteomes" id="UP001597459">
    <property type="component" value="Unassembled WGS sequence"/>
</dbReference>
<protein>
    <recommendedName>
        <fullName evidence="3">Holliday junction resolvase</fullName>
    </recommendedName>
</protein>
<comment type="caution">
    <text evidence="1">The sequence shown here is derived from an EMBL/GenBank/DDBJ whole genome shotgun (WGS) entry which is preliminary data.</text>
</comment>
<proteinExistence type="predicted"/>
<evidence type="ECO:0008006" key="3">
    <source>
        <dbReference type="Google" id="ProtNLM"/>
    </source>
</evidence>
<accession>A0ABW5N679</accession>
<evidence type="ECO:0000313" key="1">
    <source>
        <dbReference type="EMBL" id="MFD2591025.1"/>
    </source>
</evidence>
<evidence type="ECO:0000313" key="2">
    <source>
        <dbReference type="Proteomes" id="UP001597459"/>
    </source>
</evidence>
<dbReference type="EMBL" id="JBHULX010000013">
    <property type="protein sequence ID" value="MFD2591025.1"/>
    <property type="molecule type" value="Genomic_DNA"/>
</dbReference>
<gene>
    <name evidence="1" type="ORF">ACFSTE_09295</name>
</gene>
<keyword evidence="2" id="KW-1185">Reference proteome</keyword>
<dbReference type="Gene3D" id="3.30.420.10">
    <property type="entry name" value="Ribonuclease H-like superfamily/Ribonuclease H"/>
    <property type="match status" value="1"/>
</dbReference>
<sequence length="163" mass="19393">MKNKNELALVLYPSIQGMGYLICESPKELVDYGIAKMRPLTNDKYVNRLLKFMRNYKPSLIIVRGYEFKDYRISKRVKKMIDAFVAEANKYNLPVRKYSRTQIKEVFKQFGADTKYTISKTISSWYPELAPKLPSIRKNYEPEHYRMMLFDVFALMLTDQYLK</sequence>
<dbReference type="InterPro" id="IPR036397">
    <property type="entry name" value="RNaseH_sf"/>
</dbReference>